<evidence type="ECO:0000313" key="2">
    <source>
        <dbReference type="Proteomes" id="UP000318626"/>
    </source>
</evidence>
<dbReference type="OrthoDB" id="289289at2"/>
<dbReference type="Pfam" id="PF08974">
    <property type="entry name" value="DUF1877"/>
    <property type="match status" value="1"/>
</dbReference>
<dbReference type="InterPro" id="IPR015068">
    <property type="entry name" value="DUF1877"/>
</dbReference>
<protein>
    <recommendedName>
        <fullName evidence="3">DUF1877 domain-containing protein</fullName>
    </recommendedName>
</protein>
<name>A0A518CB80_9BACT</name>
<dbReference type="RefSeq" id="WP_144974620.1">
    <property type="nucleotide sequence ID" value="NZ_CP036289.1"/>
</dbReference>
<accession>A0A518CB80</accession>
<dbReference type="KEGG" id="bvo:Pan97_35320"/>
<dbReference type="Proteomes" id="UP000318626">
    <property type="component" value="Chromosome"/>
</dbReference>
<evidence type="ECO:0000313" key="1">
    <source>
        <dbReference type="EMBL" id="QDU76482.1"/>
    </source>
</evidence>
<sequence length="191" mass="21628">MGMIGCFCALEDEDLEAIIHEPRRVHLLWDDSIPPRRQPSWLARLFGAKLHPETEVDSWQLSKPVSETDVDKAWHGIHFLLTGTDWEGEGPEAFIVHGGQEIAEEVGYGYPRGFTSQEVKEIDAVLSSMDAQNLYDNADPAEFAKYGIYPEVWKDEPKEECIGYVTEYFQQLQAFVSETAASNRAMIVYLG</sequence>
<gene>
    <name evidence="1" type="ORF">Pan97_35320</name>
</gene>
<dbReference type="Gene3D" id="3.40.1760.10">
    <property type="entry name" value="YfbM-like super family"/>
    <property type="match status" value="1"/>
</dbReference>
<reference evidence="2" key="1">
    <citation type="submission" date="2019-02" db="EMBL/GenBank/DDBJ databases">
        <title>Deep-cultivation of Planctomycetes and their phenomic and genomic characterization uncovers novel biology.</title>
        <authorList>
            <person name="Wiegand S."/>
            <person name="Jogler M."/>
            <person name="Boedeker C."/>
            <person name="Pinto D."/>
            <person name="Vollmers J."/>
            <person name="Rivas-Marin E."/>
            <person name="Kohn T."/>
            <person name="Peeters S.H."/>
            <person name="Heuer A."/>
            <person name="Rast P."/>
            <person name="Oberbeckmann S."/>
            <person name="Bunk B."/>
            <person name="Jeske O."/>
            <person name="Meyerdierks A."/>
            <person name="Storesund J.E."/>
            <person name="Kallscheuer N."/>
            <person name="Luecker S."/>
            <person name="Lage O.M."/>
            <person name="Pohl T."/>
            <person name="Merkel B.J."/>
            <person name="Hornburger P."/>
            <person name="Mueller R.-W."/>
            <person name="Bruemmer F."/>
            <person name="Labrenz M."/>
            <person name="Spormann A.M."/>
            <person name="Op den Camp H."/>
            <person name="Overmann J."/>
            <person name="Amann R."/>
            <person name="Jetten M.S.M."/>
            <person name="Mascher T."/>
            <person name="Medema M.H."/>
            <person name="Devos D.P."/>
            <person name="Kaster A.-K."/>
            <person name="Ovreas L."/>
            <person name="Rohde M."/>
            <person name="Galperin M.Y."/>
            <person name="Jogler C."/>
        </authorList>
    </citation>
    <scope>NUCLEOTIDE SEQUENCE [LARGE SCALE GENOMIC DNA]</scope>
    <source>
        <strain evidence="2">Pan97</strain>
    </source>
</reference>
<dbReference type="AlphaFoldDB" id="A0A518CB80"/>
<dbReference type="InterPro" id="IPR035944">
    <property type="entry name" value="YfbM-like_sf"/>
</dbReference>
<dbReference type="EMBL" id="CP036289">
    <property type="protein sequence ID" value="QDU76482.1"/>
    <property type="molecule type" value="Genomic_DNA"/>
</dbReference>
<proteinExistence type="predicted"/>
<dbReference type="SUPFAM" id="SSF111069">
    <property type="entry name" value="Hypothetical protein yfbM"/>
    <property type="match status" value="1"/>
</dbReference>
<organism evidence="1 2">
    <name type="scientific">Bremerella volcania</name>
    <dbReference type="NCBI Taxonomy" id="2527984"/>
    <lineage>
        <taxon>Bacteria</taxon>
        <taxon>Pseudomonadati</taxon>
        <taxon>Planctomycetota</taxon>
        <taxon>Planctomycetia</taxon>
        <taxon>Pirellulales</taxon>
        <taxon>Pirellulaceae</taxon>
        <taxon>Bremerella</taxon>
    </lineage>
</organism>
<keyword evidence="2" id="KW-1185">Reference proteome</keyword>
<evidence type="ECO:0008006" key="3">
    <source>
        <dbReference type="Google" id="ProtNLM"/>
    </source>
</evidence>